<reference evidence="1 2" key="1">
    <citation type="submission" date="2013-01" db="EMBL/GenBank/DDBJ databases">
        <authorList>
            <person name="Fiebig A."/>
            <person name="Goeker M."/>
            <person name="Klenk H.-P.P."/>
        </authorList>
    </citation>
    <scope>NUCLEOTIDE SEQUENCE [LARGE SCALE GENOMIC DNA]</scope>
    <source>
        <strain evidence="1 2">DSM 17069</strain>
    </source>
</reference>
<sequence length="225" mass="24140">MTPRQLSFDLPVRTALGREDFFVSPSNAEAVAMIEGWQGWPGRKLILAGPPGAGKTHLAHVWAALSGARIISAKDLSHVDIPTLATGAIAVEDADQLAGDGPAEEALFHLHNLVLAEGHTLLLTAERPPNLWSLGLPDLQSRMQGTMLAQLRAPDDALLAAVLTKLFADRQIAPSPDTIPYLARRMDRSFDTAREVVAMLDATALEEGRAITRALAAQVLDKLAH</sequence>
<evidence type="ECO:0000313" key="1">
    <source>
        <dbReference type="EMBL" id="KGM88351.1"/>
    </source>
</evidence>
<dbReference type="RefSeq" id="WP_037272875.1">
    <property type="nucleotide sequence ID" value="NZ_KN293979.1"/>
</dbReference>
<proteinExistence type="predicted"/>
<dbReference type="GO" id="GO:0006270">
    <property type="term" value="P:DNA replication initiation"/>
    <property type="evidence" value="ECO:0007669"/>
    <property type="project" value="TreeGrafter"/>
</dbReference>
<dbReference type="AlphaFoldDB" id="A0A0A0HN72"/>
<dbReference type="Proteomes" id="UP000030021">
    <property type="component" value="Unassembled WGS sequence"/>
</dbReference>
<evidence type="ECO:0000313" key="2">
    <source>
        <dbReference type="Proteomes" id="UP000030021"/>
    </source>
</evidence>
<dbReference type="PATRIC" id="fig|1288298.3.peg.2065"/>
<dbReference type="STRING" id="215743.ROSMUCSMR3_01055"/>
<dbReference type="PANTHER" id="PTHR30050:SF5">
    <property type="entry name" value="DNAA REGULATORY INACTIVATOR HDA"/>
    <property type="match status" value="1"/>
</dbReference>
<organism evidence="1 2">
    <name type="scientific">Roseovarius mucosus DSM 17069</name>
    <dbReference type="NCBI Taxonomy" id="1288298"/>
    <lineage>
        <taxon>Bacteria</taxon>
        <taxon>Pseudomonadati</taxon>
        <taxon>Pseudomonadota</taxon>
        <taxon>Alphaproteobacteria</taxon>
        <taxon>Rhodobacterales</taxon>
        <taxon>Roseobacteraceae</taxon>
        <taxon>Roseovarius</taxon>
    </lineage>
</organism>
<accession>A0A0A0HN72</accession>
<dbReference type="SUPFAM" id="SSF52540">
    <property type="entry name" value="P-loop containing nucleoside triphosphate hydrolases"/>
    <property type="match status" value="1"/>
</dbReference>
<dbReference type="OrthoDB" id="7390113at2"/>
<dbReference type="eggNOG" id="COG0593">
    <property type="taxonomic scope" value="Bacteria"/>
</dbReference>
<dbReference type="Gene3D" id="1.10.8.60">
    <property type="match status" value="1"/>
</dbReference>
<dbReference type="GO" id="GO:0003688">
    <property type="term" value="F:DNA replication origin binding"/>
    <property type="evidence" value="ECO:0007669"/>
    <property type="project" value="TreeGrafter"/>
</dbReference>
<dbReference type="InterPro" id="IPR027417">
    <property type="entry name" value="P-loop_NTPase"/>
</dbReference>
<dbReference type="EMBL" id="AONH01000010">
    <property type="protein sequence ID" value="KGM88351.1"/>
    <property type="molecule type" value="Genomic_DNA"/>
</dbReference>
<dbReference type="PANTHER" id="PTHR30050">
    <property type="entry name" value="CHROMOSOMAL REPLICATION INITIATOR PROTEIN DNAA"/>
    <property type="match status" value="1"/>
</dbReference>
<gene>
    <name evidence="1" type="ORF">rosmuc_02049</name>
</gene>
<dbReference type="HOGENOM" id="CLU_072265_0_0_5"/>
<name>A0A0A0HN72_9RHOB</name>
<protein>
    <submittedName>
        <fullName evidence="1">ATPase involved in DNA replication initiation</fullName>
    </submittedName>
</protein>
<dbReference type="Gene3D" id="3.40.50.300">
    <property type="entry name" value="P-loop containing nucleotide triphosphate hydrolases"/>
    <property type="match status" value="1"/>
</dbReference>
<dbReference type="GO" id="GO:0005886">
    <property type="term" value="C:plasma membrane"/>
    <property type="evidence" value="ECO:0007669"/>
    <property type="project" value="TreeGrafter"/>
</dbReference>
<comment type="caution">
    <text evidence="1">The sequence shown here is derived from an EMBL/GenBank/DDBJ whole genome shotgun (WGS) entry which is preliminary data.</text>
</comment>